<comment type="similarity">
    <text evidence="1">Belongs to the sigma-70 factor family. ECF subfamily.</text>
</comment>
<dbReference type="Gene3D" id="1.10.1740.10">
    <property type="match status" value="1"/>
</dbReference>
<dbReference type="InterPro" id="IPR013249">
    <property type="entry name" value="RNA_pol_sigma70_r4_t2"/>
</dbReference>
<evidence type="ECO:0000313" key="8">
    <source>
        <dbReference type="EMBL" id="SHK56472.1"/>
    </source>
</evidence>
<keyword evidence="4" id="KW-0238">DNA-binding</keyword>
<keyword evidence="9" id="KW-1185">Reference proteome</keyword>
<reference evidence="9" key="1">
    <citation type="submission" date="2016-11" db="EMBL/GenBank/DDBJ databases">
        <authorList>
            <person name="Varghese N."/>
            <person name="Submissions S."/>
        </authorList>
    </citation>
    <scope>NUCLEOTIDE SEQUENCE [LARGE SCALE GENOMIC DNA]</scope>
    <source>
        <strain evidence="9">UWOS</strain>
    </source>
</reference>
<dbReference type="InterPro" id="IPR036388">
    <property type="entry name" value="WH-like_DNA-bd_sf"/>
</dbReference>
<accession>A0A1M6THE1</accession>
<dbReference type="InterPro" id="IPR013325">
    <property type="entry name" value="RNA_pol_sigma_r2"/>
</dbReference>
<feature type="domain" description="RNA polymerase sigma factor 70 region 4 type 2" evidence="7">
    <location>
        <begin position="124"/>
        <end position="169"/>
    </location>
</feature>
<evidence type="ECO:0000259" key="6">
    <source>
        <dbReference type="Pfam" id="PF04542"/>
    </source>
</evidence>
<evidence type="ECO:0000256" key="1">
    <source>
        <dbReference type="ARBA" id="ARBA00010641"/>
    </source>
</evidence>
<keyword evidence="5" id="KW-0804">Transcription</keyword>
<dbReference type="InterPro" id="IPR039425">
    <property type="entry name" value="RNA_pol_sigma-70-like"/>
</dbReference>
<keyword evidence="3" id="KW-0731">Sigma factor</keyword>
<dbReference type="Gene3D" id="1.10.10.10">
    <property type="entry name" value="Winged helix-like DNA-binding domain superfamily/Winged helix DNA-binding domain"/>
    <property type="match status" value="1"/>
</dbReference>
<dbReference type="NCBIfam" id="TIGR02937">
    <property type="entry name" value="sigma70-ECF"/>
    <property type="match status" value="1"/>
</dbReference>
<dbReference type="PANTHER" id="PTHR43133">
    <property type="entry name" value="RNA POLYMERASE ECF-TYPE SIGMA FACTO"/>
    <property type="match status" value="1"/>
</dbReference>
<dbReference type="RefSeq" id="WP_073303731.1">
    <property type="nucleotide sequence ID" value="NZ_FRAW01000010.1"/>
</dbReference>
<evidence type="ECO:0000256" key="2">
    <source>
        <dbReference type="ARBA" id="ARBA00023015"/>
    </source>
</evidence>
<sequence>MNEKEIVKKLQKGNLDALKELWENYSSHVLNLSFRMLLDRDLAEDILMDIFVQIPDAIQNFRGESSLSTWIYALTKNACLMKIRKEKVHLRIEKTQRNEIHESSFGESASESSRLAKDSLFYGLSVLTQEQRSLLWLKDAEGFDLKTLSQIFQAPEGTLKARLSRSRTQVRDFLKKEKSYA</sequence>
<evidence type="ECO:0000313" key="9">
    <source>
        <dbReference type="Proteomes" id="UP000184275"/>
    </source>
</evidence>
<dbReference type="InterPro" id="IPR013324">
    <property type="entry name" value="RNA_pol_sigma_r3/r4-like"/>
</dbReference>
<dbReference type="EMBL" id="FRAW01000010">
    <property type="protein sequence ID" value="SHK56472.1"/>
    <property type="molecule type" value="Genomic_DNA"/>
</dbReference>
<protein>
    <submittedName>
        <fullName evidence="8">RNA polymerase, sigma-24 subunit, RpoE</fullName>
    </submittedName>
</protein>
<dbReference type="InterPro" id="IPR014284">
    <property type="entry name" value="RNA_pol_sigma-70_dom"/>
</dbReference>
<proteinExistence type="inferred from homology"/>
<feature type="domain" description="RNA polymerase sigma-70 region 2" evidence="6">
    <location>
        <begin position="21"/>
        <end position="87"/>
    </location>
</feature>
<keyword evidence="2" id="KW-0805">Transcription regulation</keyword>
<dbReference type="GO" id="GO:0006352">
    <property type="term" value="P:DNA-templated transcription initiation"/>
    <property type="evidence" value="ECO:0007669"/>
    <property type="project" value="InterPro"/>
</dbReference>
<evidence type="ECO:0000259" key="7">
    <source>
        <dbReference type="Pfam" id="PF08281"/>
    </source>
</evidence>
<dbReference type="InterPro" id="IPR007627">
    <property type="entry name" value="RNA_pol_sigma70_r2"/>
</dbReference>
<dbReference type="Proteomes" id="UP000184275">
    <property type="component" value="Unassembled WGS sequence"/>
</dbReference>
<dbReference type="Pfam" id="PF08281">
    <property type="entry name" value="Sigma70_r4_2"/>
    <property type="match status" value="1"/>
</dbReference>
<dbReference type="SUPFAM" id="SSF88946">
    <property type="entry name" value="Sigma2 domain of RNA polymerase sigma factors"/>
    <property type="match status" value="1"/>
</dbReference>
<evidence type="ECO:0000256" key="3">
    <source>
        <dbReference type="ARBA" id="ARBA00023082"/>
    </source>
</evidence>
<dbReference type="GO" id="GO:0016987">
    <property type="term" value="F:sigma factor activity"/>
    <property type="evidence" value="ECO:0007669"/>
    <property type="project" value="UniProtKB-KW"/>
</dbReference>
<evidence type="ECO:0000256" key="5">
    <source>
        <dbReference type="ARBA" id="ARBA00023163"/>
    </source>
</evidence>
<dbReference type="AlphaFoldDB" id="A0A1M6THE1"/>
<name>A0A1M6THE1_9BACT</name>
<dbReference type="GO" id="GO:0003677">
    <property type="term" value="F:DNA binding"/>
    <property type="evidence" value="ECO:0007669"/>
    <property type="project" value="UniProtKB-KW"/>
</dbReference>
<evidence type="ECO:0000256" key="4">
    <source>
        <dbReference type="ARBA" id="ARBA00023125"/>
    </source>
</evidence>
<dbReference type="SUPFAM" id="SSF88659">
    <property type="entry name" value="Sigma3 and sigma4 domains of RNA polymerase sigma factors"/>
    <property type="match status" value="1"/>
</dbReference>
<organism evidence="8 9">
    <name type="scientific">Fibrobacter intestinalis</name>
    <dbReference type="NCBI Taxonomy" id="28122"/>
    <lineage>
        <taxon>Bacteria</taxon>
        <taxon>Pseudomonadati</taxon>
        <taxon>Fibrobacterota</taxon>
        <taxon>Fibrobacteria</taxon>
        <taxon>Fibrobacterales</taxon>
        <taxon>Fibrobacteraceae</taxon>
        <taxon>Fibrobacter</taxon>
    </lineage>
</organism>
<dbReference type="Pfam" id="PF04542">
    <property type="entry name" value="Sigma70_r2"/>
    <property type="match status" value="1"/>
</dbReference>
<gene>
    <name evidence="8" type="ORF">SAMN05720469_1107</name>
</gene>
<dbReference type="PANTHER" id="PTHR43133:SF8">
    <property type="entry name" value="RNA POLYMERASE SIGMA FACTOR HI_1459-RELATED"/>
    <property type="match status" value="1"/>
</dbReference>